<comment type="caution">
    <text evidence="1">The sequence shown here is derived from an EMBL/GenBank/DDBJ whole genome shotgun (WGS) entry which is preliminary data.</text>
</comment>
<sequence>MLALEDVTYSRSACIDAIRGCYRFLATLDLDDALVSEPPDSGWPSITPSVLKDLDKTNEVVALLRHLPYLDNQAEPKCAPKCKFANWESNCTAIERGHTSAEGLEITTEDPEIRDYVPSHVIGLTQGGRGTPTFLLDTTHGSISWYECPLEISAPAFHNTIDDDPYEYASTEAEAEWLMESSTWAIEDFFDVLKDQFRSLNFVPLSKTGVVDVWTTFGPGSEGMVERVRGVL</sequence>
<reference evidence="1" key="1">
    <citation type="submission" date="2022-10" db="EMBL/GenBank/DDBJ databases">
        <title>Tapping the CABI collections for fungal endophytes: first genome assemblies for Collariella, Neodidymelliopsis, Ascochyta clinopodiicola, Didymella pomorum, Didymosphaeria variabile, Neocosmospora piperis and Neocucurbitaria cava.</title>
        <authorList>
            <person name="Hill R."/>
        </authorList>
    </citation>
    <scope>NUCLEOTIDE SEQUENCE</scope>
    <source>
        <strain evidence="1">IMI 356814</strain>
    </source>
</reference>
<dbReference type="AlphaFoldDB" id="A0A9W8YFY4"/>
<gene>
    <name evidence="1" type="ORF">N0V83_001620</name>
</gene>
<dbReference type="Proteomes" id="UP001140560">
    <property type="component" value="Unassembled WGS sequence"/>
</dbReference>
<dbReference type="EMBL" id="JAPEUY010000002">
    <property type="protein sequence ID" value="KAJ4376337.1"/>
    <property type="molecule type" value="Genomic_DNA"/>
</dbReference>
<name>A0A9W8YFY4_9PLEO</name>
<organism evidence="1 2">
    <name type="scientific">Neocucurbitaria cava</name>
    <dbReference type="NCBI Taxonomy" id="798079"/>
    <lineage>
        <taxon>Eukaryota</taxon>
        <taxon>Fungi</taxon>
        <taxon>Dikarya</taxon>
        <taxon>Ascomycota</taxon>
        <taxon>Pezizomycotina</taxon>
        <taxon>Dothideomycetes</taxon>
        <taxon>Pleosporomycetidae</taxon>
        <taxon>Pleosporales</taxon>
        <taxon>Pleosporineae</taxon>
        <taxon>Cucurbitariaceae</taxon>
        <taxon>Neocucurbitaria</taxon>
    </lineage>
</organism>
<evidence type="ECO:0000313" key="1">
    <source>
        <dbReference type="EMBL" id="KAJ4376337.1"/>
    </source>
</evidence>
<dbReference type="OrthoDB" id="5343383at2759"/>
<evidence type="ECO:0000313" key="2">
    <source>
        <dbReference type="Proteomes" id="UP001140560"/>
    </source>
</evidence>
<protein>
    <submittedName>
        <fullName evidence="1">Uncharacterized protein</fullName>
    </submittedName>
</protein>
<keyword evidence="2" id="KW-1185">Reference proteome</keyword>
<proteinExistence type="predicted"/>
<accession>A0A9W8YFY4</accession>